<evidence type="ECO:0000313" key="5">
    <source>
        <dbReference type="Proteomes" id="UP000474802"/>
    </source>
</evidence>
<reference evidence="4 5" key="1">
    <citation type="submission" date="2020-02" db="EMBL/GenBank/DDBJ databases">
        <authorList>
            <person name="Khan S.A."/>
            <person name="Jeon C.O."/>
            <person name="Chun B.H."/>
        </authorList>
    </citation>
    <scope>NUCLEOTIDE SEQUENCE [LARGE SCALE GENOMIC DNA]</scope>
    <source>
        <strain evidence="4 5">H239</strain>
    </source>
</reference>
<dbReference type="InterPro" id="IPR003723">
    <property type="entry name" value="Precorrin-6x_reduct"/>
</dbReference>
<protein>
    <submittedName>
        <fullName evidence="4">Cobalt-precorrin-6A reductase</fullName>
        <ecNumber evidence="4">1.3.1.106</ecNumber>
    </submittedName>
</protein>
<dbReference type="AlphaFoldDB" id="A0A6M1SKQ5"/>
<dbReference type="GO" id="GO:0016994">
    <property type="term" value="F:precorrin-6A reductase activity"/>
    <property type="evidence" value="ECO:0007669"/>
    <property type="project" value="InterPro"/>
</dbReference>
<dbReference type="NCBIfam" id="TIGR00715">
    <property type="entry name" value="precor6x_red"/>
    <property type="match status" value="1"/>
</dbReference>
<keyword evidence="3 4" id="KW-0560">Oxidoreductase</keyword>
<organism evidence="4 5">
    <name type="scientific">Devosia aurantiaca</name>
    <dbReference type="NCBI Taxonomy" id="2714858"/>
    <lineage>
        <taxon>Bacteria</taxon>
        <taxon>Pseudomonadati</taxon>
        <taxon>Pseudomonadota</taxon>
        <taxon>Alphaproteobacteria</taxon>
        <taxon>Hyphomicrobiales</taxon>
        <taxon>Devosiaceae</taxon>
        <taxon>Devosia</taxon>
    </lineage>
</organism>
<dbReference type="PROSITE" id="PS51014">
    <property type="entry name" value="COBK_CBIJ"/>
    <property type="match status" value="1"/>
</dbReference>
<evidence type="ECO:0000256" key="3">
    <source>
        <dbReference type="ARBA" id="ARBA00023002"/>
    </source>
</evidence>
<dbReference type="Gene3D" id="3.40.50.720">
    <property type="entry name" value="NAD(P)-binding Rossmann-like Domain"/>
    <property type="match status" value="1"/>
</dbReference>
<evidence type="ECO:0000313" key="4">
    <source>
        <dbReference type="EMBL" id="NGP17394.1"/>
    </source>
</evidence>
<dbReference type="EC" id="1.3.1.106" evidence="4"/>
<dbReference type="EMBL" id="JAALFG010000001">
    <property type="protein sequence ID" value="NGP17394.1"/>
    <property type="molecule type" value="Genomic_DNA"/>
</dbReference>
<accession>A0A6M1SKQ5</accession>
<dbReference type="Proteomes" id="UP000474802">
    <property type="component" value="Unassembled WGS sequence"/>
</dbReference>
<name>A0A6M1SKQ5_9HYPH</name>
<dbReference type="RefSeq" id="WP_164533582.1">
    <property type="nucleotide sequence ID" value="NZ_JAALFG010000001.1"/>
</dbReference>
<evidence type="ECO:0000256" key="2">
    <source>
        <dbReference type="ARBA" id="ARBA00022573"/>
    </source>
</evidence>
<keyword evidence="5" id="KW-1185">Reference proteome</keyword>
<gene>
    <name evidence="4" type="ORF">G5575_06715</name>
</gene>
<dbReference type="PANTHER" id="PTHR36925">
    <property type="entry name" value="COBALT-PRECORRIN-6A REDUCTASE"/>
    <property type="match status" value="1"/>
</dbReference>
<comment type="caution">
    <text evidence="4">The sequence shown here is derived from an EMBL/GenBank/DDBJ whole genome shotgun (WGS) entry which is preliminary data.</text>
</comment>
<dbReference type="GO" id="GO:0009236">
    <property type="term" value="P:cobalamin biosynthetic process"/>
    <property type="evidence" value="ECO:0007669"/>
    <property type="project" value="UniProtKB-UniPathway"/>
</dbReference>
<keyword evidence="2" id="KW-0169">Cobalamin biosynthesis</keyword>
<dbReference type="PANTHER" id="PTHR36925:SF1">
    <property type="entry name" value="COBALT-PRECORRIN-6A REDUCTASE"/>
    <property type="match status" value="1"/>
</dbReference>
<dbReference type="UniPathway" id="UPA00148"/>
<evidence type="ECO:0000256" key="1">
    <source>
        <dbReference type="ARBA" id="ARBA00004953"/>
    </source>
</evidence>
<proteinExistence type="predicted"/>
<sequence length="240" mass="25546">MKILILGGTAEARQLANQLMQAGHEVITSLAGRTQDPILPKGGIRMGGFGGVPGLSAYLRAAHIELLVDATHPYAGLISVNAVAAAEISGITLIRLMRPPWTPGGGEDWTILDSAQAAADALPSDARVLLTTGHAGLSTYLERYDCQFFVRLIEAPDLELPRHAELLQMRPPYTLASELALMRRHEISHLISKNSGGGQTSAKLEAARQLGVKVFMLARPIYGPAREVDSVEAALAAIGN</sequence>
<dbReference type="NCBIfam" id="NF005968">
    <property type="entry name" value="PRK08057.1-2"/>
    <property type="match status" value="1"/>
</dbReference>
<comment type="pathway">
    <text evidence="1">Cofactor biosynthesis; adenosylcobalamin biosynthesis.</text>
</comment>
<reference evidence="4 5" key="2">
    <citation type="submission" date="2020-03" db="EMBL/GenBank/DDBJ databases">
        <title>Devosia chinhatensis sp. nov., isolated from a hexachlorocyclohexane (HCH) dump site in India.</title>
        <authorList>
            <person name="Kumar M."/>
            <person name="Lal R."/>
        </authorList>
    </citation>
    <scope>NUCLEOTIDE SEQUENCE [LARGE SCALE GENOMIC DNA]</scope>
    <source>
        <strain evidence="4 5">H239</strain>
    </source>
</reference>
<dbReference type="Pfam" id="PF02571">
    <property type="entry name" value="CbiJ"/>
    <property type="match status" value="1"/>
</dbReference>